<dbReference type="AlphaFoldDB" id="Q03TP2"/>
<evidence type="ECO:0000313" key="2">
    <source>
        <dbReference type="Proteomes" id="UP000001652"/>
    </source>
</evidence>
<dbReference type="KEGG" id="lbr:LVIS_0264"/>
<sequence length="25" mass="2798">MKWMKLAFLAGLSLSLWGTATPIYV</sequence>
<dbReference type="EMBL" id="CP000416">
    <property type="protein sequence ID" value="ABJ63430.1"/>
    <property type="molecule type" value="Genomic_DNA"/>
</dbReference>
<reference evidence="1 2" key="1">
    <citation type="journal article" date="2006" name="Proc. Natl. Acad. Sci. U.S.A.">
        <title>Comparative genomics of the lactic acid bacteria.</title>
        <authorList>
            <person name="Makarova K."/>
            <person name="Slesarev A."/>
            <person name="Wolf Y."/>
            <person name="Sorokin A."/>
            <person name="Mirkin B."/>
            <person name="Koonin E."/>
            <person name="Pavlov A."/>
            <person name="Pavlova N."/>
            <person name="Karamychev V."/>
            <person name="Polouchine N."/>
            <person name="Shakhova V."/>
            <person name="Grigoriev I."/>
            <person name="Lou Y."/>
            <person name="Rohksar D."/>
            <person name="Lucas S."/>
            <person name="Huang K."/>
            <person name="Goodstein D.M."/>
            <person name="Hawkins T."/>
            <person name="Plengvidhya V."/>
            <person name="Welker D."/>
            <person name="Hughes J."/>
            <person name="Goh Y."/>
            <person name="Benson A."/>
            <person name="Baldwin K."/>
            <person name="Lee J.H."/>
            <person name="Diaz-Muniz I."/>
            <person name="Dosti B."/>
            <person name="Smeianov V."/>
            <person name="Wechter W."/>
            <person name="Barabote R."/>
            <person name="Lorca G."/>
            <person name="Altermann E."/>
            <person name="Barrangou R."/>
            <person name="Ganesan B."/>
            <person name="Xie Y."/>
            <person name="Rawsthorne H."/>
            <person name="Tamir D."/>
            <person name="Parker C."/>
            <person name="Breidt F."/>
            <person name="Broadbent J."/>
            <person name="Hutkins R."/>
            <person name="O'Sullivan D."/>
            <person name="Steele J."/>
            <person name="Unlu G."/>
            <person name="Saier M."/>
            <person name="Klaenhammer T."/>
            <person name="Richardson P."/>
            <person name="Kozyavkin S."/>
            <person name="Weimer B."/>
            <person name="Mills D."/>
        </authorList>
    </citation>
    <scope>NUCLEOTIDE SEQUENCE [LARGE SCALE GENOMIC DNA]</scope>
    <source>
        <strain evidence="2">ATCC 367 / BCRC 12310 / CIP 105137 / JCM 1170 / LMG 11437 / NCIMB 947 / NCTC 947</strain>
    </source>
</reference>
<proteinExistence type="predicted"/>
<accession>Q03TP2</accession>
<keyword evidence="2" id="KW-1185">Reference proteome</keyword>
<gene>
    <name evidence="1" type="ordered locus">LVIS_0264</name>
</gene>
<name>Q03TP2_LEVBA</name>
<organism evidence="1 2">
    <name type="scientific">Levilactobacillus brevis (strain ATCC 367 / BCRC 12310 / CIP 105137 / JCM 1170 / LMG 11437 / NCIMB 947 / NCTC 947)</name>
    <name type="common">Lactobacillus brevis</name>
    <dbReference type="NCBI Taxonomy" id="387344"/>
    <lineage>
        <taxon>Bacteria</taxon>
        <taxon>Bacillati</taxon>
        <taxon>Bacillota</taxon>
        <taxon>Bacilli</taxon>
        <taxon>Lactobacillales</taxon>
        <taxon>Lactobacillaceae</taxon>
        <taxon>Levilactobacillus</taxon>
    </lineage>
</organism>
<protein>
    <submittedName>
        <fullName evidence="1">Uncharacterized protein</fullName>
    </submittedName>
</protein>
<dbReference type="Proteomes" id="UP000001652">
    <property type="component" value="Chromosome"/>
</dbReference>
<evidence type="ECO:0000313" key="1">
    <source>
        <dbReference type="EMBL" id="ABJ63430.1"/>
    </source>
</evidence>
<dbReference type="HOGENOM" id="CLU_3418969_0_0_9"/>